<dbReference type="PANTHER" id="PTHR38106:SF1">
    <property type="entry name" value="RNA CHAPERONE PROQ"/>
    <property type="match status" value="1"/>
</dbReference>
<keyword evidence="1" id="KW-0963">Cytoplasm</keyword>
<name>A0A5Y1YEG9_SALDZ</name>
<gene>
    <name evidence="7" type="ORF">CTQ69_26845</name>
</gene>
<dbReference type="GO" id="GO:0033592">
    <property type="term" value="F:RNA strand annealing activity"/>
    <property type="evidence" value="ECO:0007669"/>
    <property type="project" value="InterPro"/>
</dbReference>
<organism evidence="7">
    <name type="scientific">Salmonella diarizonae</name>
    <dbReference type="NCBI Taxonomy" id="59204"/>
    <lineage>
        <taxon>Bacteria</taxon>
        <taxon>Pseudomonadati</taxon>
        <taxon>Pseudomonadota</taxon>
        <taxon>Gammaproteobacteria</taxon>
        <taxon>Enterobacterales</taxon>
        <taxon>Enterobacteriaceae</taxon>
        <taxon>Salmonella</taxon>
    </lineage>
</organism>
<proteinExistence type="predicted"/>
<evidence type="ECO:0000256" key="5">
    <source>
        <dbReference type="SAM" id="Phobius"/>
    </source>
</evidence>
<keyword evidence="2" id="KW-0694">RNA-binding</keyword>
<dbReference type="SMART" id="SM00945">
    <property type="entry name" value="ProQ"/>
    <property type="match status" value="1"/>
</dbReference>
<dbReference type="EMBL" id="AAIBIC010000071">
    <property type="protein sequence ID" value="ECC3917499.1"/>
    <property type="molecule type" value="Genomic_DNA"/>
</dbReference>
<evidence type="ECO:0000313" key="7">
    <source>
        <dbReference type="EMBL" id="ECC3917499.1"/>
    </source>
</evidence>
<accession>A0A5Y1YEG9</accession>
<reference evidence="7" key="1">
    <citation type="submission" date="2018-08" db="EMBL/GenBank/DDBJ databases">
        <authorList>
            <person name="Ashton P.M."/>
            <person name="Dallman T."/>
            <person name="Nair S."/>
            <person name="De Pinna E."/>
            <person name="Peters T."/>
            <person name="Grant K."/>
        </authorList>
    </citation>
    <scope>NUCLEOTIDE SEQUENCE [LARGE SCALE GENOMIC DNA]</scope>
    <source>
        <strain evidence="7">294779</strain>
    </source>
</reference>
<feature type="transmembrane region" description="Helical" evidence="5">
    <location>
        <begin position="63"/>
        <end position="83"/>
    </location>
</feature>
<keyword evidence="5" id="KW-1133">Transmembrane helix</keyword>
<dbReference type="AlphaFoldDB" id="A0A5Y1YEG9"/>
<dbReference type="PANTHER" id="PTHR38106">
    <property type="entry name" value="RNA CHAPERONE PROQ"/>
    <property type="match status" value="1"/>
</dbReference>
<evidence type="ECO:0000256" key="1">
    <source>
        <dbReference type="ARBA" id="ARBA00022490"/>
    </source>
</evidence>
<dbReference type="Gene3D" id="1.10.1710.10">
    <property type="entry name" value="ProQ/FinO domain"/>
    <property type="match status" value="1"/>
</dbReference>
<dbReference type="GO" id="GO:0005829">
    <property type="term" value="C:cytosol"/>
    <property type="evidence" value="ECO:0007669"/>
    <property type="project" value="TreeGrafter"/>
</dbReference>
<keyword evidence="3" id="KW-0143">Chaperone</keyword>
<feature type="region of interest" description="Disordered" evidence="4">
    <location>
        <begin position="118"/>
        <end position="141"/>
    </location>
</feature>
<dbReference type="Pfam" id="PF04352">
    <property type="entry name" value="ProQ"/>
    <property type="match status" value="1"/>
</dbReference>
<dbReference type="InterPro" id="IPR036442">
    <property type="entry name" value="ProQ/FinO_sf"/>
</dbReference>
<evidence type="ECO:0000256" key="2">
    <source>
        <dbReference type="ARBA" id="ARBA00022884"/>
    </source>
</evidence>
<dbReference type="SUPFAM" id="SSF48657">
    <property type="entry name" value="FinO-like"/>
    <property type="match status" value="1"/>
</dbReference>
<evidence type="ECO:0000256" key="4">
    <source>
        <dbReference type="SAM" id="MobiDB-lite"/>
    </source>
</evidence>
<dbReference type="Proteomes" id="UP000839735">
    <property type="component" value="Unassembled WGS sequence"/>
</dbReference>
<feature type="domain" description="ProQ/FinO" evidence="6">
    <location>
        <begin position="163"/>
        <end position="272"/>
    </location>
</feature>
<keyword evidence="5" id="KW-0472">Membrane</keyword>
<evidence type="ECO:0000259" key="6">
    <source>
        <dbReference type="SMART" id="SM00945"/>
    </source>
</evidence>
<protein>
    <recommendedName>
        <fullName evidence="6">ProQ/FinO domain-containing protein</fullName>
    </recommendedName>
</protein>
<dbReference type="GO" id="GO:0010608">
    <property type="term" value="P:post-transcriptional regulation of gene expression"/>
    <property type="evidence" value="ECO:0007669"/>
    <property type="project" value="InterPro"/>
</dbReference>
<sequence>MAHCVNHHPARRVFYVQLSTTESEPTPLARDPAIQQLTNPAPVMNVSKYSVIFFIFIPMKQKLCYNFIVLNLFFGGGMTAGAVKKSPVIVVKKKRQFTLSPVTENRPVAPDREDISSAVSESSVVSKQPQTHPSGLTKKQRKFLRHKERMHQIRRDNIRNGRLKLPLFRQVFPLLWPEDNVFRLIKVGISKDVEAFINENPDCGLTLLDCRCVFSLVTQGLPYLSLFTPGAIRYDLRGQPAGTVTERDVLHAQQACERILRFQQQKAAEAQQNAASGDSDEKND</sequence>
<dbReference type="GO" id="GO:0034057">
    <property type="term" value="F:RNA strand-exchange activity"/>
    <property type="evidence" value="ECO:0007669"/>
    <property type="project" value="InterPro"/>
</dbReference>
<keyword evidence="5" id="KW-0812">Transmembrane</keyword>
<evidence type="ECO:0000256" key="3">
    <source>
        <dbReference type="ARBA" id="ARBA00023186"/>
    </source>
</evidence>
<dbReference type="InterPro" id="IPR023529">
    <property type="entry name" value="ProQ"/>
</dbReference>
<dbReference type="InterPro" id="IPR016103">
    <property type="entry name" value="ProQ/FinO"/>
</dbReference>
<comment type="caution">
    <text evidence="7">The sequence shown here is derived from an EMBL/GenBank/DDBJ whole genome shotgun (WGS) entry which is preliminary data.</text>
</comment>